<dbReference type="EMBL" id="JASSZA010000012">
    <property type="protein sequence ID" value="KAK2096169.1"/>
    <property type="molecule type" value="Genomic_DNA"/>
</dbReference>
<reference evidence="2 3" key="1">
    <citation type="submission" date="2023-05" db="EMBL/GenBank/DDBJ databases">
        <title>B98-5 Cell Line De Novo Hybrid Assembly: An Optical Mapping Approach.</title>
        <authorList>
            <person name="Kananen K."/>
            <person name="Auerbach J.A."/>
            <person name="Kautto E."/>
            <person name="Blachly J.S."/>
        </authorList>
    </citation>
    <scope>NUCLEOTIDE SEQUENCE [LARGE SCALE GENOMIC DNA]</scope>
    <source>
        <strain evidence="2">B95-8</strain>
        <tissue evidence="2">Cell line</tissue>
    </source>
</reference>
<evidence type="ECO:0000313" key="2">
    <source>
        <dbReference type="EMBL" id="KAK2096169.1"/>
    </source>
</evidence>
<evidence type="ECO:0000313" key="3">
    <source>
        <dbReference type="Proteomes" id="UP001266305"/>
    </source>
</evidence>
<evidence type="ECO:0000256" key="1">
    <source>
        <dbReference type="SAM" id="MobiDB-lite"/>
    </source>
</evidence>
<keyword evidence="3" id="KW-1185">Reference proteome</keyword>
<feature type="compositionally biased region" description="Acidic residues" evidence="1">
    <location>
        <begin position="1"/>
        <end position="12"/>
    </location>
</feature>
<gene>
    <name evidence="2" type="ORF">P7K49_025203</name>
</gene>
<dbReference type="Proteomes" id="UP001266305">
    <property type="component" value="Unassembled WGS sequence"/>
</dbReference>
<proteinExistence type="predicted"/>
<feature type="region of interest" description="Disordered" evidence="1">
    <location>
        <begin position="66"/>
        <end position="85"/>
    </location>
</feature>
<organism evidence="2 3">
    <name type="scientific">Saguinus oedipus</name>
    <name type="common">Cotton-top tamarin</name>
    <name type="synonym">Oedipomidas oedipus</name>
    <dbReference type="NCBI Taxonomy" id="9490"/>
    <lineage>
        <taxon>Eukaryota</taxon>
        <taxon>Metazoa</taxon>
        <taxon>Chordata</taxon>
        <taxon>Craniata</taxon>
        <taxon>Vertebrata</taxon>
        <taxon>Euteleostomi</taxon>
        <taxon>Mammalia</taxon>
        <taxon>Eutheria</taxon>
        <taxon>Euarchontoglires</taxon>
        <taxon>Primates</taxon>
        <taxon>Haplorrhini</taxon>
        <taxon>Platyrrhini</taxon>
        <taxon>Cebidae</taxon>
        <taxon>Callitrichinae</taxon>
        <taxon>Saguinus</taxon>
    </lineage>
</organism>
<name>A0ABQ9UGF4_SAGOE</name>
<accession>A0ABQ9UGF4</accession>
<feature type="region of interest" description="Disordered" evidence="1">
    <location>
        <begin position="1"/>
        <end position="28"/>
    </location>
</feature>
<sequence length="234" mass="25769">MEEGQAGEEEEQDCLKSTTSVSTHEGYRGPDKDFEYPILLGMSLKRNVNCKSAIEIKKACMKAGRAKRASRAKHHEQGSGSRGTYGHVEAVPRLICSIGVQAPHIAEGTKEMNRSCLVFPRTNSHSSATVSSQKAESRQLSLRLLYIYNPRSTTAVVSQSQRDLQQDGISIDTISRSLISKSLVGEPLTRLTNLPVNHVAESLSHSKRDYVVSKGSRAHLSYCRHPSGKLPKPR</sequence>
<comment type="caution">
    <text evidence="2">The sequence shown here is derived from an EMBL/GenBank/DDBJ whole genome shotgun (WGS) entry which is preliminary data.</text>
</comment>
<protein>
    <submittedName>
        <fullName evidence="2">Uncharacterized protein</fullName>
    </submittedName>
</protein>